<dbReference type="PROSITE" id="PS50102">
    <property type="entry name" value="RRM"/>
    <property type="match status" value="1"/>
</dbReference>
<feature type="compositionally biased region" description="Basic and acidic residues" evidence="6">
    <location>
        <begin position="71"/>
        <end position="86"/>
    </location>
</feature>
<evidence type="ECO:0000313" key="11">
    <source>
        <dbReference type="Proteomes" id="UP000054538"/>
    </source>
</evidence>
<evidence type="ECO:0000256" key="6">
    <source>
        <dbReference type="SAM" id="MobiDB-lite"/>
    </source>
</evidence>
<dbReference type="AlphaFoldDB" id="A0A0D0CFK5"/>
<protein>
    <recommendedName>
        <fullName evidence="12">G-patch domain-containing protein</fullName>
    </recommendedName>
</protein>
<dbReference type="GO" id="GO:0008270">
    <property type="term" value="F:zinc ion binding"/>
    <property type="evidence" value="ECO:0007669"/>
    <property type="project" value="UniProtKB-KW"/>
</dbReference>
<dbReference type="STRING" id="930991.A0A0D0CFK5"/>
<dbReference type="PROSITE" id="PS50174">
    <property type="entry name" value="G_PATCH"/>
    <property type="match status" value="1"/>
</dbReference>
<feature type="compositionally biased region" description="Pro residues" evidence="6">
    <location>
        <begin position="670"/>
        <end position="681"/>
    </location>
</feature>
<dbReference type="Proteomes" id="UP000054538">
    <property type="component" value="Unassembled WGS sequence"/>
</dbReference>
<keyword evidence="2 5" id="KW-0694">RNA-binding</keyword>
<dbReference type="InParanoid" id="A0A0D0CFK5"/>
<dbReference type="InterPro" id="IPR000504">
    <property type="entry name" value="RRM_dom"/>
</dbReference>
<dbReference type="OrthoDB" id="29523at2759"/>
<keyword evidence="3" id="KW-0539">Nucleus</keyword>
<evidence type="ECO:0000259" key="9">
    <source>
        <dbReference type="PROSITE" id="PS50174"/>
    </source>
</evidence>
<dbReference type="PROSITE" id="PS50157">
    <property type="entry name" value="ZINC_FINGER_C2H2_2"/>
    <property type="match status" value="1"/>
</dbReference>
<feature type="domain" description="C2H2-type" evidence="8">
    <location>
        <begin position="558"/>
        <end position="583"/>
    </location>
</feature>
<feature type="domain" description="RRM" evidence="7">
    <location>
        <begin position="102"/>
        <end position="201"/>
    </location>
</feature>
<evidence type="ECO:0000256" key="5">
    <source>
        <dbReference type="PROSITE-ProRule" id="PRU00176"/>
    </source>
</evidence>
<gene>
    <name evidence="10" type="ORF">PAXRUDRAFT_35865</name>
</gene>
<dbReference type="GO" id="GO:0003723">
    <property type="term" value="F:RNA binding"/>
    <property type="evidence" value="ECO:0007669"/>
    <property type="project" value="UniProtKB-UniRule"/>
</dbReference>
<feature type="region of interest" description="Disordered" evidence="6">
    <location>
        <begin position="1"/>
        <end position="94"/>
    </location>
</feature>
<evidence type="ECO:0008006" key="12">
    <source>
        <dbReference type="Google" id="ProtNLM"/>
    </source>
</evidence>
<dbReference type="PANTHER" id="PTHR13948">
    <property type="entry name" value="RNA-BINDING PROTEIN"/>
    <property type="match status" value="1"/>
</dbReference>
<keyword evidence="4" id="KW-0479">Metal-binding</keyword>
<feature type="region of interest" description="Disordered" evidence="6">
    <location>
        <begin position="623"/>
        <end position="689"/>
    </location>
</feature>
<evidence type="ECO:0000256" key="4">
    <source>
        <dbReference type="PROSITE-ProRule" id="PRU00042"/>
    </source>
</evidence>
<accession>A0A0D0CFK5</accession>
<dbReference type="InterPro" id="IPR035979">
    <property type="entry name" value="RBD_domain_sf"/>
</dbReference>
<dbReference type="InterPro" id="IPR012677">
    <property type="entry name" value="Nucleotide-bd_a/b_plait_sf"/>
</dbReference>
<keyword evidence="11" id="KW-1185">Reference proteome</keyword>
<organism evidence="10 11">
    <name type="scientific">Paxillus rubicundulus Ve08.2h10</name>
    <dbReference type="NCBI Taxonomy" id="930991"/>
    <lineage>
        <taxon>Eukaryota</taxon>
        <taxon>Fungi</taxon>
        <taxon>Dikarya</taxon>
        <taxon>Basidiomycota</taxon>
        <taxon>Agaricomycotina</taxon>
        <taxon>Agaricomycetes</taxon>
        <taxon>Agaricomycetidae</taxon>
        <taxon>Boletales</taxon>
        <taxon>Paxilineae</taxon>
        <taxon>Paxillaceae</taxon>
        <taxon>Paxillus</taxon>
    </lineage>
</organism>
<keyword evidence="4" id="KW-0862">Zinc</keyword>
<evidence type="ECO:0000313" key="10">
    <source>
        <dbReference type="EMBL" id="KIK81452.1"/>
    </source>
</evidence>
<dbReference type="SUPFAM" id="SSF54928">
    <property type="entry name" value="RNA-binding domain, RBD"/>
    <property type="match status" value="1"/>
</dbReference>
<dbReference type="GO" id="GO:0005634">
    <property type="term" value="C:nucleus"/>
    <property type="evidence" value="ECO:0007669"/>
    <property type="project" value="UniProtKB-SubCell"/>
</dbReference>
<feature type="compositionally biased region" description="Basic and acidic residues" evidence="6">
    <location>
        <begin position="632"/>
        <end position="645"/>
    </location>
</feature>
<reference evidence="11" key="2">
    <citation type="submission" date="2015-01" db="EMBL/GenBank/DDBJ databases">
        <title>Evolutionary Origins and Diversification of the Mycorrhizal Mutualists.</title>
        <authorList>
            <consortium name="DOE Joint Genome Institute"/>
            <consortium name="Mycorrhizal Genomics Consortium"/>
            <person name="Kohler A."/>
            <person name="Kuo A."/>
            <person name="Nagy L.G."/>
            <person name="Floudas D."/>
            <person name="Copeland A."/>
            <person name="Barry K.W."/>
            <person name="Cichocki N."/>
            <person name="Veneault-Fourrey C."/>
            <person name="LaButti K."/>
            <person name="Lindquist E.A."/>
            <person name="Lipzen A."/>
            <person name="Lundell T."/>
            <person name="Morin E."/>
            <person name="Murat C."/>
            <person name="Riley R."/>
            <person name="Ohm R."/>
            <person name="Sun H."/>
            <person name="Tunlid A."/>
            <person name="Henrissat B."/>
            <person name="Grigoriev I.V."/>
            <person name="Hibbett D.S."/>
            <person name="Martin F."/>
        </authorList>
    </citation>
    <scope>NUCLEOTIDE SEQUENCE [LARGE SCALE GENOMIC DNA]</scope>
    <source>
        <strain evidence="11">Ve08.2h10</strain>
    </source>
</reference>
<dbReference type="InterPro" id="IPR000467">
    <property type="entry name" value="G_patch_dom"/>
</dbReference>
<sequence length="761" mass="82399">MAYNRDWDKGKDYWADQSSWGTGDNRADVRGRENDYHGDGKRRKYNNGGYDNQPYDDTSYDAGYGPNNQGRHTDHTPDYSNDDRPGKGFQSKKRLVPSEASSHVIFLGLDPDFSEADLQAYLSSNGCNIETCIDVCISKGFGFAQFASVEHARAFVDPLFPFIQVPPPASHGASAKAAFYKALESGLPHNGRRIKIDYSQSAMPHDKGRRQNMNDGTRDIGNAPAAVLLFRGLDSLSGPQAIAQAMMGSAGPGKDGHRGMKRIILVKDKVTMASFQFAFVEFADIQAASTVLANSMSPQIHPSGFRISDKPVAASFAHPYSFQPVADYMLRDESAIPSSLNVGGVENTFAKYWDESATVAVLEFQVEEPVPTQGVVAVAGTKEREKKKKAKDEVTKKPPAPSALPVSDKPVTLNFKAGATSHKPSAPLSGPKAHAPLSLGFSAEDFAAGDEDAGPAPATEDDKVTAAKKVAPLIASKKTATNIQKWNQVQEALKEGSSSQASVPRVSLNVPNTEEPNTHRPNSQAPVLHPPAVSNGLSTVAIPDPVEVEFEFSDTIALTCLLCARQFKTNDQLKRHNKESDLHKARFFIPLHVLVSEGLTIKNFKDANLRDVARQKIEAARKIPAATAADAEQPKYRDRASERRTMHNQPDVPLPENTTAVLKKKRFAEGPPPPPSPPLAPLAPGKDENNVGNKLLKMMGWKEGSGLGTEGDGRVDPIQTAIYAQGVGLGASKAKEMGKYAEGYSGYVHMVQDVARERYGS</sequence>
<dbReference type="Gene3D" id="3.30.70.330">
    <property type="match status" value="2"/>
</dbReference>
<reference evidence="10 11" key="1">
    <citation type="submission" date="2014-04" db="EMBL/GenBank/DDBJ databases">
        <authorList>
            <consortium name="DOE Joint Genome Institute"/>
            <person name="Kuo A."/>
            <person name="Kohler A."/>
            <person name="Jargeat P."/>
            <person name="Nagy L.G."/>
            <person name="Floudas D."/>
            <person name="Copeland A."/>
            <person name="Barry K.W."/>
            <person name="Cichocki N."/>
            <person name="Veneault-Fourrey C."/>
            <person name="LaButti K."/>
            <person name="Lindquist E.A."/>
            <person name="Lipzen A."/>
            <person name="Lundell T."/>
            <person name="Morin E."/>
            <person name="Murat C."/>
            <person name="Sun H."/>
            <person name="Tunlid A."/>
            <person name="Henrissat B."/>
            <person name="Grigoriev I.V."/>
            <person name="Hibbett D.S."/>
            <person name="Martin F."/>
            <person name="Nordberg H.P."/>
            <person name="Cantor M.N."/>
            <person name="Hua S.X."/>
        </authorList>
    </citation>
    <scope>NUCLEOTIDE SEQUENCE [LARGE SCALE GENOMIC DNA]</scope>
    <source>
        <strain evidence="10 11">Ve08.2h10</strain>
    </source>
</reference>
<feature type="region of interest" description="Disordered" evidence="6">
    <location>
        <begin position="378"/>
        <end position="409"/>
    </location>
</feature>
<feature type="domain" description="G-patch" evidence="9">
    <location>
        <begin position="688"/>
        <end position="734"/>
    </location>
</feature>
<dbReference type="PANTHER" id="PTHR13948:SF3">
    <property type="entry name" value="FI21118P1"/>
    <property type="match status" value="1"/>
</dbReference>
<dbReference type="CDD" id="cd00590">
    <property type="entry name" value="RRM_SF"/>
    <property type="match status" value="1"/>
</dbReference>
<evidence type="ECO:0000256" key="3">
    <source>
        <dbReference type="ARBA" id="ARBA00023242"/>
    </source>
</evidence>
<dbReference type="SMART" id="SM00443">
    <property type="entry name" value="G_patch"/>
    <property type="match status" value="1"/>
</dbReference>
<evidence type="ECO:0000256" key="1">
    <source>
        <dbReference type="ARBA" id="ARBA00004123"/>
    </source>
</evidence>
<evidence type="ECO:0000259" key="7">
    <source>
        <dbReference type="PROSITE" id="PS50102"/>
    </source>
</evidence>
<feature type="compositionally biased region" description="Basic and acidic residues" evidence="6">
    <location>
        <begin position="25"/>
        <end position="39"/>
    </location>
</feature>
<evidence type="ECO:0000256" key="2">
    <source>
        <dbReference type="ARBA" id="ARBA00022884"/>
    </source>
</evidence>
<dbReference type="HOGENOM" id="CLU_023813_0_0_1"/>
<proteinExistence type="predicted"/>
<dbReference type="GO" id="GO:0000398">
    <property type="term" value="P:mRNA splicing, via spliceosome"/>
    <property type="evidence" value="ECO:0007669"/>
    <property type="project" value="TreeGrafter"/>
</dbReference>
<feature type="compositionally biased region" description="Basic and acidic residues" evidence="6">
    <location>
        <begin position="1"/>
        <end position="14"/>
    </location>
</feature>
<comment type="subcellular location">
    <subcellularLocation>
        <location evidence="1">Nucleus</location>
    </subcellularLocation>
</comment>
<dbReference type="FunCoup" id="A0A0D0CFK5">
    <property type="interactions" value="671"/>
</dbReference>
<dbReference type="InterPro" id="IPR013087">
    <property type="entry name" value="Znf_C2H2_type"/>
</dbReference>
<evidence type="ECO:0000259" key="8">
    <source>
        <dbReference type="PROSITE" id="PS50157"/>
    </source>
</evidence>
<name>A0A0D0CFK5_9AGAM</name>
<dbReference type="Pfam" id="PF01585">
    <property type="entry name" value="G-patch"/>
    <property type="match status" value="1"/>
</dbReference>
<keyword evidence="4" id="KW-0863">Zinc-finger</keyword>
<dbReference type="EMBL" id="KN825796">
    <property type="protein sequence ID" value="KIK81452.1"/>
    <property type="molecule type" value="Genomic_DNA"/>
</dbReference>